<dbReference type="Pfam" id="PF00990">
    <property type="entry name" value="GGDEF"/>
    <property type="match status" value="1"/>
</dbReference>
<feature type="coiled-coil region" evidence="3">
    <location>
        <begin position="415"/>
        <end position="464"/>
    </location>
</feature>
<comment type="catalytic activity">
    <reaction evidence="2">
        <text>2 GTP = 3',3'-c-di-GMP + 2 diphosphate</text>
        <dbReference type="Rhea" id="RHEA:24898"/>
        <dbReference type="ChEBI" id="CHEBI:33019"/>
        <dbReference type="ChEBI" id="CHEBI:37565"/>
        <dbReference type="ChEBI" id="CHEBI:58805"/>
        <dbReference type="EC" id="2.7.7.65"/>
    </reaction>
</comment>
<feature type="region of interest" description="Disordered" evidence="4">
    <location>
        <begin position="243"/>
        <end position="281"/>
    </location>
</feature>
<dbReference type="EC" id="2.7.7.65" evidence="1"/>
<dbReference type="Gene3D" id="3.30.70.270">
    <property type="match status" value="1"/>
</dbReference>
<dbReference type="InterPro" id="IPR000160">
    <property type="entry name" value="GGDEF_dom"/>
</dbReference>
<dbReference type="InterPro" id="IPR029787">
    <property type="entry name" value="Nucleotide_cyclase"/>
</dbReference>
<accession>A0ABT1G944</accession>
<dbReference type="PROSITE" id="PS50887">
    <property type="entry name" value="GGDEF"/>
    <property type="match status" value="1"/>
</dbReference>
<dbReference type="Pfam" id="PF20975">
    <property type="entry name" value="DGCcoil"/>
    <property type="match status" value="1"/>
</dbReference>
<dbReference type="RefSeq" id="WP_253448711.1">
    <property type="nucleotide sequence ID" value="NZ_JALJYF010000002.1"/>
</dbReference>
<dbReference type="InterPro" id="IPR043128">
    <property type="entry name" value="Rev_trsase/Diguanyl_cyclase"/>
</dbReference>
<dbReference type="CDD" id="cd01949">
    <property type="entry name" value="GGDEF"/>
    <property type="match status" value="1"/>
</dbReference>
<dbReference type="InterPro" id="IPR048516">
    <property type="entry name" value="DGCcoil"/>
</dbReference>
<dbReference type="PANTHER" id="PTHR45138">
    <property type="entry name" value="REGULATORY COMPONENTS OF SENSORY TRANSDUCTION SYSTEM"/>
    <property type="match status" value="1"/>
</dbReference>
<dbReference type="Proteomes" id="UP001523550">
    <property type="component" value="Unassembled WGS sequence"/>
</dbReference>
<gene>
    <name evidence="6" type="ORF">J2T60_001832</name>
</gene>
<feature type="domain" description="GGDEF" evidence="5">
    <location>
        <begin position="495"/>
        <end position="627"/>
    </location>
</feature>
<keyword evidence="7" id="KW-1185">Reference proteome</keyword>
<dbReference type="InterPro" id="IPR050469">
    <property type="entry name" value="Diguanylate_Cyclase"/>
</dbReference>
<evidence type="ECO:0000256" key="4">
    <source>
        <dbReference type="SAM" id="MobiDB-lite"/>
    </source>
</evidence>
<evidence type="ECO:0000256" key="3">
    <source>
        <dbReference type="SAM" id="Coils"/>
    </source>
</evidence>
<dbReference type="SUPFAM" id="SSF55073">
    <property type="entry name" value="Nucleotide cyclase"/>
    <property type="match status" value="1"/>
</dbReference>
<dbReference type="PANTHER" id="PTHR45138:SF9">
    <property type="entry name" value="DIGUANYLATE CYCLASE DGCM-RELATED"/>
    <property type="match status" value="1"/>
</dbReference>
<organism evidence="6 7">
    <name type="scientific">Natronospira proteinivora</name>
    <dbReference type="NCBI Taxonomy" id="1807133"/>
    <lineage>
        <taxon>Bacteria</taxon>
        <taxon>Pseudomonadati</taxon>
        <taxon>Pseudomonadota</taxon>
        <taxon>Gammaproteobacteria</taxon>
        <taxon>Natronospirales</taxon>
        <taxon>Natronospiraceae</taxon>
        <taxon>Natronospira</taxon>
    </lineage>
</organism>
<evidence type="ECO:0000256" key="2">
    <source>
        <dbReference type="ARBA" id="ARBA00034247"/>
    </source>
</evidence>
<sequence length="630" mass="70526">MNDQSGTPPEEDGQAHWERRYREALDSLEAQGHEAREMERRLRRALAQVAMAGMGGDSQLSRYLEEIRQNARGDAALEEVLDTIERMGRFLRHQAEKDIRLPETGGSMEQVLRRLLLQILMLIKTRHPDDETLLSLQSRLQDAGTRELKQTAEALENQLLETFGQVEKENRGVSRWLRRGGKQQGDNDAGVAAVSSLLNSLSQRLPPEETQALTRQLEQEGSQALLPVCRRLVSLVEGALDTAAVPGDNTPQTPARPGESANDDGEQTGSPAQGPTAKPRKTIKAGKHVLAQLRFPEELREEADALAKEARQALADPAGIANWLEATADLLQRFQGAVDRERQALKKFLETVLGRLSELEGFVGSERASRARTAAAGRKVDAALERDLHDIRTAMDQKQDMGSLGKAINERLNRLNKHLNRRQRIEADANSEAEERMAAMEQRLEQMEAEANQLRQRLKKAQDRSAIDPLTDLPNRRGYEKRLAYEVERQRRHDRPLSLAVCDLDEFKLVNDQLGHLAGDEALGQVADLIRETLRTTDFAARFGGEEFVILLPETELEAARQVAERLRVMIQDAGFEHEGVRYPLTLSVGVAEFGEQEPPEKVFRRADQAVLDAKEQGRNRVVVAMEDAA</sequence>
<feature type="region of interest" description="Disordered" evidence="4">
    <location>
        <begin position="1"/>
        <end position="20"/>
    </location>
</feature>
<reference evidence="6 7" key="1">
    <citation type="submission" date="2022-03" db="EMBL/GenBank/DDBJ databases">
        <title>Genomic Encyclopedia of Type Strains, Phase III (KMG-III): the genomes of soil and plant-associated and newly described type strains.</title>
        <authorList>
            <person name="Whitman W."/>
        </authorList>
    </citation>
    <scope>NUCLEOTIDE SEQUENCE [LARGE SCALE GENOMIC DNA]</scope>
    <source>
        <strain evidence="6 7">BSker1</strain>
    </source>
</reference>
<evidence type="ECO:0000313" key="6">
    <source>
        <dbReference type="EMBL" id="MCP1727832.1"/>
    </source>
</evidence>
<evidence type="ECO:0000313" key="7">
    <source>
        <dbReference type="Proteomes" id="UP001523550"/>
    </source>
</evidence>
<keyword evidence="3" id="KW-0175">Coiled coil</keyword>
<name>A0ABT1G944_9GAMM</name>
<evidence type="ECO:0000259" key="5">
    <source>
        <dbReference type="PROSITE" id="PS50887"/>
    </source>
</evidence>
<comment type="caution">
    <text evidence="6">The sequence shown here is derived from an EMBL/GenBank/DDBJ whole genome shotgun (WGS) entry which is preliminary data.</text>
</comment>
<evidence type="ECO:0000256" key="1">
    <source>
        <dbReference type="ARBA" id="ARBA00012528"/>
    </source>
</evidence>
<dbReference type="SMART" id="SM00267">
    <property type="entry name" value="GGDEF"/>
    <property type="match status" value="1"/>
</dbReference>
<dbReference type="NCBIfam" id="TIGR00254">
    <property type="entry name" value="GGDEF"/>
    <property type="match status" value="1"/>
</dbReference>
<protein>
    <recommendedName>
        <fullName evidence="1">diguanylate cyclase</fullName>
        <ecNumber evidence="1">2.7.7.65</ecNumber>
    </recommendedName>
</protein>
<proteinExistence type="predicted"/>
<dbReference type="EMBL" id="JALJYF010000002">
    <property type="protein sequence ID" value="MCP1727832.1"/>
    <property type="molecule type" value="Genomic_DNA"/>
</dbReference>